<organism evidence="1 2">
    <name type="scientific">Bifidobacterium asteroides</name>
    <dbReference type="NCBI Taxonomy" id="1684"/>
    <lineage>
        <taxon>Bacteria</taxon>
        <taxon>Bacillati</taxon>
        <taxon>Actinomycetota</taxon>
        <taxon>Actinomycetes</taxon>
        <taxon>Bifidobacteriales</taxon>
        <taxon>Bifidobacteriaceae</taxon>
        <taxon>Bifidobacterium</taxon>
    </lineage>
</organism>
<dbReference type="GO" id="GO:0008168">
    <property type="term" value="F:methyltransferase activity"/>
    <property type="evidence" value="ECO:0007669"/>
    <property type="project" value="UniProtKB-KW"/>
</dbReference>
<sequence>MPEQKGSFDITETSNGTITWLSNLEDWARSIPSVLADGGVFMISENHPPAFRFEQ</sequence>
<dbReference type="InterPro" id="IPR029063">
    <property type="entry name" value="SAM-dependent_MTases_sf"/>
</dbReference>
<accession>A0A2N3RC74</accession>
<dbReference type="EMBL" id="PCHJ01000011">
    <property type="protein sequence ID" value="PKV10098.1"/>
    <property type="molecule type" value="Genomic_DNA"/>
</dbReference>
<dbReference type="GO" id="GO:0032259">
    <property type="term" value="P:methylation"/>
    <property type="evidence" value="ECO:0007669"/>
    <property type="project" value="UniProtKB-KW"/>
</dbReference>
<dbReference type="Gene3D" id="3.40.50.150">
    <property type="entry name" value="Vaccinia Virus protein VP39"/>
    <property type="match status" value="1"/>
</dbReference>
<keyword evidence="1" id="KW-0489">Methyltransferase</keyword>
<evidence type="ECO:0000313" key="1">
    <source>
        <dbReference type="EMBL" id="PKV10098.1"/>
    </source>
</evidence>
<comment type="caution">
    <text evidence="1">The sequence shown here is derived from an EMBL/GenBank/DDBJ whole genome shotgun (WGS) entry which is preliminary data.</text>
</comment>
<protein>
    <submittedName>
        <fullName evidence="1">SAM-dependent methyltransferase</fullName>
    </submittedName>
</protein>
<dbReference type="Proteomes" id="UP000233731">
    <property type="component" value="Unassembled WGS sequence"/>
</dbReference>
<reference evidence="1 2" key="1">
    <citation type="submission" date="2017-10" db="EMBL/GenBank/DDBJ databases">
        <title>Bifidobacterium genomics.</title>
        <authorList>
            <person name="Lugli G.A."/>
            <person name="Milani C."/>
            <person name="Mancabelli L."/>
        </authorList>
    </citation>
    <scope>NUCLEOTIDE SEQUENCE [LARGE SCALE GENOMIC DNA]</scope>
    <source>
        <strain evidence="1 2">1460B</strain>
    </source>
</reference>
<evidence type="ECO:0000313" key="2">
    <source>
        <dbReference type="Proteomes" id="UP000233731"/>
    </source>
</evidence>
<proteinExistence type="predicted"/>
<gene>
    <name evidence="1" type="ORF">CQR44_0399</name>
</gene>
<dbReference type="AlphaFoldDB" id="A0A2N3RC74"/>
<dbReference type="SUPFAM" id="SSF53335">
    <property type="entry name" value="S-adenosyl-L-methionine-dependent methyltransferases"/>
    <property type="match status" value="1"/>
</dbReference>
<name>A0A2N3RC74_9BIFI</name>
<dbReference type="RefSeq" id="WP_218971716.1">
    <property type="nucleotide sequence ID" value="NZ_PCHJ01000011.1"/>
</dbReference>
<keyword evidence="1" id="KW-0808">Transferase</keyword>